<reference evidence="2 3" key="1">
    <citation type="submission" date="2013-01" db="EMBL/GenBank/DDBJ databases">
        <authorList>
            <person name="Fiebig A."/>
            <person name="Goeker M."/>
            <person name="Klenk H.-P.P."/>
        </authorList>
    </citation>
    <scope>NUCLEOTIDE SEQUENCE [LARGE SCALE GENOMIC DNA]</scope>
    <source>
        <strain evidence="2 3">DSM 17069</strain>
    </source>
</reference>
<dbReference type="eggNOG" id="ENOG502ZC7S">
    <property type="taxonomic scope" value="Bacteria"/>
</dbReference>
<dbReference type="AlphaFoldDB" id="A0A0A0HPW3"/>
<evidence type="ECO:0000313" key="2">
    <source>
        <dbReference type="EMBL" id="KGM89006.1"/>
    </source>
</evidence>
<evidence type="ECO:0000256" key="1">
    <source>
        <dbReference type="ARBA" id="ARBA00022729"/>
    </source>
</evidence>
<accession>A0A0A0HPW3</accession>
<proteinExistence type="predicted"/>
<evidence type="ECO:0000313" key="3">
    <source>
        <dbReference type="Proteomes" id="UP000030021"/>
    </source>
</evidence>
<sequence>MRWMVWSCRCRKNRSEMRGAAAVIGALLIAGPVLAEPWVASGGGNIAAARFEAPDDSYPHRIMGQIQERRVLAVRDASGVEIRHDLRQGPEPSHVFEDMAPRLVDADGDGQTDVVVVESSPTQGAQLAIYTLRRGQLVKSAATPHIGTRFRWLAPAAIADLNGDGITDIAYVETPHLGKTLRVWSWAPGGLTQIASLTGVTNHRIGDEVIWGGVRDCGQGPEIIVADGGFREVVAVAFDGADLTARPLGITASPAGFAQALACG</sequence>
<dbReference type="InterPro" id="IPR028994">
    <property type="entry name" value="Integrin_alpha_N"/>
</dbReference>
<dbReference type="Gene3D" id="2.130.10.130">
    <property type="entry name" value="Integrin alpha, N-terminal"/>
    <property type="match status" value="1"/>
</dbReference>
<keyword evidence="1" id="KW-0732">Signal</keyword>
<dbReference type="HOGENOM" id="CLU_077949_0_0_5"/>
<dbReference type="PATRIC" id="fig|1288298.3.peg.985"/>
<dbReference type="SUPFAM" id="SSF69318">
    <property type="entry name" value="Integrin alpha N-terminal domain"/>
    <property type="match status" value="1"/>
</dbReference>
<gene>
    <name evidence="2" type="ORF">rosmuc_00972</name>
</gene>
<dbReference type="Pfam" id="PF13517">
    <property type="entry name" value="FG-GAP_3"/>
    <property type="match status" value="1"/>
</dbReference>
<organism evidence="2 3">
    <name type="scientific">Roseovarius mucosus DSM 17069</name>
    <dbReference type="NCBI Taxonomy" id="1288298"/>
    <lineage>
        <taxon>Bacteria</taxon>
        <taxon>Pseudomonadati</taxon>
        <taxon>Pseudomonadota</taxon>
        <taxon>Alphaproteobacteria</taxon>
        <taxon>Rhodobacterales</taxon>
        <taxon>Roseobacteraceae</taxon>
        <taxon>Roseovarius</taxon>
    </lineage>
</organism>
<dbReference type="Proteomes" id="UP000030021">
    <property type="component" value="Unassembled WGS sequence"/>
</dbReference>
<dbReference type="InterPro" id="IPR013517">
    <property type="entry name" value="FG-GAP"/>
</dbReference>
<dbReference type="EMBL" id="AONH01000004">
    <property type="protein sequence ID" value="KGM89006.1"/>
    <property type="molecule type" value="Genomic_DNA"/>
</dbReference>
<comment type="caution">
    <text evidence="2">The sequence shown here is derived from an EMBL/GenBank/DDBJ whole genome shotgun (WGS) entry which is preliminary data.</text>
</comment>
<name>A0A0A0HPW3_9RHOB</name>
<protein>
    <submittedName>
        <fullName evidence="2">Family description</fullName>
    </submittedName>
</protein>
<dbReference type="STRING" id="215743.ROSMUCSMR3_00985"/>